<comment type="similarity">
    <text evidence="1">Belongs to the PRR20 family.</text>
</comment>
<dbReference type="InParanoid" id="A0A2R8MWK7"/>
<name>A0A2R8MWK7_CALJA</name>
<feature type="region of interest" description="Disordered" evidence="2">
    <location>
        <begin position="135"/>
        <end position="160"/>
    </location>
</feature>
<evidence type="ECO:0000256" key="2">
    <source>
        <dbReference type="SAM" id="MobiDB-lite"/>
    </source>
</evidence>
<dbReference type="OMA" id="FTEAAPM"/>
<protein>
    <submittedName>
        <fullName evidence="3">Proline rich 20G</fullName>
    </submittedName>
</protein>
<keyword evidence="4" id="KW-1185">Reference proteome</keyword>
<dbReference type="Ensembl" id="ENSCJAT00000068233.3">
    <property type="protein sequence ID" value="ENSCJAP00000066043.1"/>
    <property type="gene ID" value="ENSCJAG00000041034.3"/>
</dbReference>
<dbReference type="RefSeq" id="XP_035129798.1">
    <property type="nucleotide sequence ID" value="XM_035273907.2"/>
</dbReference>
<dbReference type="AlphaFoldDB" id="A0A2R8MWK7"/>
<accession>A0A2R8MWK7</accession>
<dbReference type="OrthoDB" id="9539181at2759"/>
<dbReference type="Bgee" id="ENSCJAG00000041034">
    <property type="expression patterns" value="Expressed in testis"/>
</dbReference>
<sequence>MEEPRRPKRPRVTTHNQASGGPPMEPGCSGVDREDAAEPVQPAKPTAYVIPMRRETPAGTEPAPPAGRDRRRGGSWQAGRGRGTGVGLRRVPRQIEGPGIFIRLNYRGDPGHQGEPEGRQTLTLSFIEAVPIPGTVQEGPASHAAQPEVELQDPPPAPGPAAVARQPMLALYPCIELRPLGDSGLLRVMQTSGGTYVHGVPVLLAHITQ</sequence>
<reference evidence="3" key="1">
    <citation type="submission" date="2009-03" db="EMBL/GenBank/DDBJ databases">
        <authorList>
            <person name="Warren W."/>
            <person name="Ye L."/>
            <person name="Minx P."/>
            <person name="Worley K."/>
            <person name="Gibbs R."/>
            <person name="Wilson R.K."/>
        </authorList>
    </citation>
    <scope>NUCLEOTIDE SEQUENCE [LARGE SCALE GENOMIC DNA]</scope>
</reference>
<feature type="compositionally biased region" description="Basic residues" evidence="2">
    <location>
        <begin position="1"/>
        <end position="12"/>
    </location>
</feature>
<dbReference type="GeneTree" id="ENSGT00390000001542"/>
<proteinExistence type="inferred from homology"/>
<dbReference type="KEGG" id="cjc:100386245"/>
<dbReference type="CTD" id="100419008"/>
<dbReference type="Pfam" id="PF15708">
    <property type="entry name" value="PRR20"/>
    <property type="match status" value="1"/>
</dbReference>
<dbReference type="PANTHER" id="PTHR38819">
    <property type="entry name" value="PROLINE-RICH PROTEIN 20A-RELATED"/>
    <property type="match status" value="1"/>
</dbReference>
<dbReference type="GeneID" id="100386245"/>
<reference evidence="3" key="2">
    <citation type="submission" date="2025-08" db="UniProtKB">
        <authorList>
            <consortium name="Ensembl"/>
        </authorList>
    </citation>
    <scope>IDENTIFICATION</scope>
</reference>
<evidence type="ECO:0000313" key="3">
    <source>
        <dbReference type="Ensembl" id="ENSCJAP00000066043.1"/>
    </source>
</evidence>
<reference evidence="3" key="3">
    <citation type="submission" date="2025-09" db="UniProtKB">
        <authorList>
            <consortium name="Ensembl"/>
        </authorList>
    </citation>
    <scope>IDENTIFICATION</scope>
</reference>
<dbReference type="InterPro" id="IPR031439">
    <property type="entry name" value="PRR20"/>
</dbReference>
<organism evidence="3 4">
    <name type="scientific">Callithrix jacchus</name>
    <name type="common">White-tufted-ear marmoset</name>
    <name type="synonym">Simia Jacchus</name>
    <dbReference type="NCBI Taxonomy" id="9483"/>
    <lineage>
        <taxon>Eukaryota</taxon>
        <taxon>Metazoa</taxon>
        <taxon>Chordata</taxon>
        <taxon>Craniata</taxon>
        <taxon>Vertebrata</taxon>
        <taxon>Euteleostomi</taxon>
        <taxon>Mammalia</taxon>
        <taxon>Eutheria</taxon>
        <taxon>Euarchontoglires</taxon>
        <taxon>Primates</taxon>
        <taxon>Haplorrhini</taxon>
        <taxon>Platyrrhini</taxon>
        <taxon>Cebidae</taxon>
        <taxon>Callitrichinae</taxon>
        <taxon>Callithrix</taxon>
        <taxon>Callithrix</taxon>
    </lineage>
</organism>
<dbReference type="Proteomes" id="UP000008225">
    <property type="component" value="Chromosome 15"/>
</dbReference>
<evidence type="ECO:0000313" key="4">
    <source>
        <dbReference type="Proteomes" id="UP000008225"/>
    </source>
</evidence>
<dbReference type="PANTHER" id="PTHR38819:SF1">
    <property type="entry name" value="PROLINE-RICH PROTEIN 20G"/>
    <property type="match status" value="1"/>
</dbReference>
<gene>
    <name evidence="3" type="primary">PRR20G</name>
</gene>
<evidence type="ECO:0000256" key="1">
    <source>
        <dbReference type="ARBA" id="ARBA00005946"/>
    </source>
</evidence>
<feature type="region of interest" description="Disordered" evidence="2">
    <location>
        <begin position="1"/>
        <end position="87"/>
    </location>
</feature>